<keyword evidence="5" id="KW-0732">Signal</keyword>
<feature type="chain" id="PRO_5019054510" description="Fungal lipase-type domain-containing protein" evidence="5">
    <location>
        <begin position="22"/>
        <end position="280"/>
    </location>
</feature>
<organism evidence="7 8">
    <name type="scientific">Panaeolus cyanescens</name>
    <dbReference type="NCBI Taxonomy" id="181874"/>
    <lineage>
        <taxon>Eukaryota</taxon>
        <taxon>Fungi</taxon>
        <taxon>Dikarya</taxon>
        <taxon>Basidiomycota</taxon>
        <taxon>Agaricomycotina</taxon>
        <taxon>Agaricomycetes</taxon>
        <taxon>Agaricomycetidae</taxon>
        <taxon>Agaricales</taxon>
        <taxon>Agaricineae</taxon>
        <taxon>Galeropsidaceae</taxon>
        <taxon>Panaeolus</taxon>
    </lineage>
</organism>
<evidence type="ECO:0000313" key="8">
    <source>
        <dbReference type="Proteomes" id="UP000284842"/>
    </source>
</evidence>
<dbReference type="OrthoDB" id="438440at2759"/>
<dbReference type="InterPro" id="IPR002921">
    <property type="entry name" value="Fungal_lipase-type"/>
</dbReference>
<proteinExistence type="inferred from homology"/>
<evidence type="ECO:0000259" key="6">
    <source>
        <dbReference type="Pfam" id="PF01764"/>
    </source>
</evidence>
<dbReference type="Gene3D" id="3.40.50.1820">
    <property type="entry name" value="alpha/beta hydrolase"/>
    <property type="match status" value="1"/>
</dbReference>
<dbReference type="InterPro" id="IPR051218">
    <property type="entry name" value="Sec_MonoDiacylglyc_Lipase"/>
</dbReference>
<keyword evidence="8" id="KW-1185">Reference proteome</keyword>
<evidence type="ECO:0000256" key="3">
    <source>
        <dbReference type="ARBA" id="ARBA00047591"/>
    </source>
</evidence>
<keyword evidence="1" id="KW-1015">Disulfide bond</keyword>
<reference evidence="7 8" key="1">
    <citation type="journal article" date="2018" name="Evol. Lett.">
        <title>Horizontal gene cluster transfer increased hallucinogenic mushroom diversity.</title>
        <authorList>
            <person name="Reynolds H.T."/>
            <person name="Vijayakumar V."/>
            <person name="Gluck-Thaler E."/>
            <person name="Korotkin H.B."/>
            <person name="Matheny P.B."/>
            <person name="Slot J.C."/>
        </authorList>
    </citation>
    <scope>NUCLEOTIDE SEQUENCE [LARGE SCALE GENOMIC DNA]</scope>
    <source>
        <strain evidence="7 8">2629</strain>
    </source>
</reference>
<evidence type="ECO:0000256" key="5">
    <source>
        <dbReference type="SAM" id="SignalP"/>
    </source>
</evidence>
<dbReference type="AlphaFoldDB" id="A0A409WJE7"/>
<evidence type="ECO:0000256" key="1">
    <source>
        <dbReference type="ARBA" id="ARBA00023157"/>
    </source>
</evidence>
<dbReference type="InParanoid" id="A0A409WJE7"/>
<comment type="caution">
    <text evidence="7">The sequence shown here is derived from an EMBL/GenBank/DDBJ whole genome shotgun (WGS) entry which is preliminary data.</text>
</comment>
<sequence length="280" mass="29906">MLSKLLPALLIAIFALRGAIASPIADNDASNILRRDISDHATSAGAPIDACPRPNGQTLVTWIADTVTDTEGYIARDDDKKEIVIAFRGSTSFIDYIVTDANIRLVPMDTPGVSPPENTLVHQGFLTSWNSVAVSAINTVREQLVGREGYSIVTAGHSLGAALASLSAVSMKSNFPDVPVRMYTYGQPRTGNPNYAKWVNSNFGPGEAFRVTHTTDPVPHVPLRLDVLPYAHHGVEYWINADPATAANIVSCDPSGEDETCANSVPFIDALLNGSAHAIV</sequence>
<accession>A0A409WJE7</accession>
<dbReference type="Pfam" id="PF01764">
    <property type="entry name" value="Lipase_3"/>
    <property type="match status" value="1"/>
</dbReference>
<gene>
    <name evidence="7" type="ORF">CVT24_002053</name>
</gene>
<dbReference type="PANTHER" id="PTHR45856">
    <property type="entry name" value="ALPHA/BETA-HYDROLASES SUPERFAMILY PROTEIN"/>
    <property type="match status" value="1"/>
</dbReference>
<dbReference type="CDD" id="cd00519">
    <property type="entry name" value="Lipase_3"/>
    <property type="match status" value="1"/>
</dbReference>
<evidence type="ECO:0000256" key="4">
    <source>
        <dbReference type="ARBA" id="ARBA00048461"/>
    </source>
</evidence>
<dbReference type="InterPro" id="IPR029058">
    <property type="entry name" value="AB_hydrolase_fold"/>
</dbReference>
<comment type="catalytic activity">
    <reaction evidence="3">
        <text>a diacylglycerol + H2O = a monoacylglycerol + a fatty acid + H(+)</text>
        <dbReference type="Rhea" id="RHEA:32731"/>
        <dbReference type="ChEBI" id="CHEBI:15377"/>
        <dbReference type="ChEBI" id="CHEBI:15378"/>
        <dbReference type="ChEBI" id="CHEBI:17408"/>
        <dbReference type="ChEBI" id="CHEBI:18035"/>
        <dbReference type="ChEBI" id="CHEBI:28868"/>
    </reaction>
</comment>
<dbReference type="SUPFAM" id="SSF53474">
    <property type="entry name" value="alpha/beta-Hydrolases"/>
    <property type="match status" value="1"/>
</dbReference>
<evidence type="ECO:0000256" key="2">
    <source>
        <dbReference type="ARBA" id="ARBA00043996"/>
    </source>
</evidence>
<comment type="similarity">
    <text evidence="2">Belongs to the AB hydrolase superfamily. Lipase family. Class 3 subfamily.</text>
</comment>
<feature type="domain" description="Fungal lipase-type" evidence="6">
    <location>
        <begin position="84"/>
        <end position="223"/>
    </location>
</feature>
<feature type="signal peptide" evidence="5">
    <location>
        <begin position="1"/>
        <end position="21"/>
    </location>
</feature>
<comment type="catalytic activity">
    <reaction evidence="4">
        <text>a monoacylglycerol + H2O = glycerol + a fatty acid + H(+)</text>
        <dbReference type="Rhea" id="RHEA:15245"/>
        <dbReference type="ChEBI" id="CHEBI:15377"/>
        <dbReference type="ChEBI" id="CHEBI:15378"/>
        <dbReference type="ChEBI" id="CHEBI:17408"/>
        <dbReference type="ChEBI" id="CHEBI:17754"/>
        <dbReference type="ChEBI" id="CHEBI:28868"/>
    </reaction>
</comment>
<protein>
    <recommendedName>
        <fullName evidence="6">Fungal lipase-type domain-containing protein</fullName>
    </recommendedName>
</protein>
<dbReference type="PANTHER" id="PTHR45856:SF11">
    <property type="entry name" value="FUNGAL LIPASE-LIKE DOMAIN-CONTAINING PROTEIN"/>
    <property type="match status" value="1"/>
</dbReference>
<dbReference type="EMBL" id="NHTK01005456">
    <property type="protein sequence ID" value="PPQ78601.1"/>
    <property type="molecule type" value="Genomic_DNA"/>
</dbReference>
<dbReference type="Proteomes" id="UP000284842">
    <property type="component" value="Unassembled WGS sequence"/>
</dbReference>
<name>A0A409WJE7_9AGAR</name>
<evidence type="ECO:0000313" key="7">
    <source>
        <dbReference type="EMBL" id="PPQ78601.1"/>
    </source>
</evidence>
<dbReference type="GO" id="GO:0006629">
    <property type="term" value="P:lipid metabolic process"/>
    <property type="evidence" value="ECO:0007669"/>
    <property type="project" value="InterPro"/>
</dbReference>